<evidence type="ECO:0008006" key="4">
    <source>
        <dbReference type="Google" id="ProtNLM"/>
    </source>
</evidence>
<dbReference type="Proteomes" id="UP000284379">
    <property type="component" value="Unassembled WGS sequence"/>
</dbReference>
<feature type="transmembrane region" description="Helical" evidence="1">
    <location>
        <begin position="103"/>
        <end position="120"/>
    </location>
</feature>
<keyword evidence="1" id="KW-0472">Membrane</keyword>
<protein>
    <recommendedName>
        <fullName evidence="4">DUF4345 domain-containing protein</fullName>
    </recommendedName>
</protein>
<evidence type="ECO:0000313" key="3">
    <source>
        <dbReference type="Proteomes" id="UP000284379"/>
    </source>
</evidence>
<comment type="caution">
    <text evidence="2">The sequence shown here is derived from an EMBL/GenBank/DDBJ whole genome shotgun (WGS) entry which is preliminary data.</text>
</comment>
<feature type="transmembrane region" description="Helical" evidence="1">
    <location>
        <begin position="43"/>
        <end position="65"/>
    </location>
</feature>
<dbReference type="RefSeq" id="WP_007487294.1">
    <property type="nucleotide sequence ID" value="NZ_CABJFV010000027.1"/>
</dbReference>
<accession>A0A413V9V0</accession>
<organism evidence="2 3">
    <name type="scientific">Bacteroides nordii</name>
    <dbReference type="NCBI Taxonomy" id="291645"/>
    <lineage>
        <taxon>Bacteria</taxon>
        <taxon>Pseudomonadati</taxon>
        <taxon>Bacteroidota</taxon>
        <taxon>Bacteroidia</taxon>
        <taxon>Bacteroidales</taxon>
        <taxon>Bacteroidaceae</taxon>
        <taxon>Bacteroides</taxon>
    </lineage>
</organism>
<evidence type="ECO:0000313" key="2">
    <source>
        <dbReference type="EMBL" id="RHB30387.1"/>
    </source>
</evidence>
<dbReference type="AlphaFoldDB" id="A0A413V9V0"/>
<gene>
    <name evidence="2" type="ORF">DW888_18850</name>
</gene>
<keyword evidence="1" id="KW-1133">Transmembrane helix</keyword>
<name>A0A413V9V0_9BACE</name>
<evidence type="ECO:0000256" key="1">
    <source>
        <dbReference type="SAM" id="Phobius"/>
    </source>
</evidence>
<proteinExistence type="predicted"/>
<sequence>MRNKLIIAGGGLLIILALFHLSFWSLFNWQEELPKLSAENSGIMQMSAIGFVCLFLSLGMIFISFRKEIANTKLGQALLFTLAIFFLIRTIAEFIFPGSSIELGVFLAICTLVFLIPATVKKI</sequence>
<dbReference type="GeneID" id="69503500"/>
<reference evidence="2 3" key="1">
    <citation type="submission" date="2018-08" db="EMBL/GenBank/DDBJ databases">
        <title>A genome reference for cultivated species of the human gut microbiota.</title>
        <authorList>
            <person name="Zou Y."/>
            <person name="Xue W."/>
            <person name="Luo G."/>
        </authorList>
    </citation>
    <scope>NUCLEOTIDE SEQUENCE [LARGE SCALE GENOMIC DNA]</scope>
    <source>
        <strain evidence="2 3">AM40-30BH</strain>
    </source>
</reference>
<keyword evidence="1" id="KW-0812">Transmembrane</keyword>
<feature type="transmembrane region" description="Helical" evidence="1">
    <location>
        <begin position="77"/>
        <end position="97"/>
    </location>
</feature>
<dbReference type="EMBL" id="QSGO01000027">
    <property type="protein sequence ID" value="RHB30387.1"/>
    <property type="molecule type" value="Genomic_DNA"/>
</dbReference>
<feature type="transmembrane region" description="Helical" evidence="1">
    <location>
        <begin position="5"/>
        <end position="23"/>
    </location>
</feature>